<feature type="region of interest" description="Disordered" evidence="1">
    <location>
        <begin position="1"/>
        <end position="33"/>
    </location>
</feature>
<feature type="compositionally biased region" description="Acidic residues" evidence="1">
    <location>
        <begin position="150"/>
        <end position="164"/>
    </location>
</feature>
<dbReference type="InterPro" id="IPR024526">
    <property type="entry name" value="DUF3807"/>
</dbReference>
<dbReference type="PANTHER" id="PTHR40642:SF1">
    <property type="entry name" value="YALI0F31295P"/>
    <property type="match status" value="1"/>
</dbReference>
<dbReference type="GeneID" id="55988785"/>
<sequence>MVDSSTGGNNHASWLVPEKSGKQRVGRPHISSGSNEIPTFILDERHKTRSVLCPIGPVLAMESIQVPTVTMEDLVKFQTDHFQHLEFPFNATENDVYDGYRGGEYTEEEEEDLGYYEDGVKRTLSDEQVKIFRHSEIHSLLRERQRLREEQEEEEEEEEEEYEAMDVLPDNSLVDNDQKLPLTEIDNKRANANDTEPPAKTVEAEAEAKPDPVGEAYSGRKMVSYSDD</sequence>
<dbReference type="RefSeq" id="XP_035340367.1">
    <property type="nucleotide sequence ID" value="XM_035484474.1"/>
</dbReference>
<dbReference type="Pfam" id="PF12720">
    <property type="entry name" value="DUF3807"/>
    <property type="match status" value="1"/>
</dbReference>
<feature type="compositionally biased region" description="Polar residues" evidence="1">
    <location>
        <begin position="1"/>
        <end position="12"/>
    </location>
</feature>
<evidence type="ECO:0000313" key="2">
    <source>
        <dbReference type="EMBL" id="QKX54188.1"/>
    </source>
</evidence>
<feature type="region of interest" description="Disordered" evidence="1">
    <location>
        <begin position="145"/>
        <end position="228"/>
    </location>
</feature>
<organism evidence="2 3">
    <name type="scientific">Talaromyces rugulosus</name>
    <name type="common">Penicillium rugulosum</name>
    <dbReference type="NCBI Taxonomy" id="121627"/>
    <lineage>
        <taxon>Eukaryota</taxon>
        <taxon>Fungi</taxon>
        <taxon>Dikarya</taxon>
        <taxon>Ascomycota</taxon>
        <taxon>Pezizomycotina</taxon>
        <taxon>Eurotiomycetes</taxon>
        <taxon>Eurotiomycetidae</taxon>
        <taxon>Eurotiales</taxon>
        <taxon>Trichocomaceae</taxon>
        <taxon>Talaromyces</taxon>
        <taxon>Talaromyces sect. Islandici</taxon>
    </lineage>
</organism>
<dbReference type="KEGG" id="trg:TRUGW13939_01272"/>
<dbReference type="Proteomes" id="UP000509510">
    <property type="component" value="Chromosome I"/>
</dbReference>
<dbReference type="EMBL" id="CP055898">
    <property type="protein sequence ID" value="QKX54188.1"/>
    <property type="molecule type" value="Genomic_DNA"/>
</dbReference>
<name>A0A7H8QJS4_TALRU</name>
<protein>
    <submittedName>
        <fullName evidence="2">Uncharacterized protein</fullName>
    </submittedName>
</protein>
<reference evidence="3" key="1">
    <citation type="submission" date="2020-06" db="EMBL/GenBank/DDBJ databases">
        <title>A chromosome-scale genome assembly of Talaromyces rugulosus W13939.</title>
        <authorList>
            <person name="Wang B."/>
            <person name="Guo L."/>
            <person name="Ye K."/>
            <person name="Wang L."/>
        </authorList>
    </citation>
    <scope>NUCLEOTIDE SEQUENCE [LARGE SCALE GENOMIC DNA]</scope>
    <source>
        <strain evidence="3">W13939</strain>
    </source>
</reference>
<keyword evidence="3" id="KW-1185">Reference proteome</keyword>
<dbReference type="OrthoDB" id="5422320at2759"/>
<proteinExistence type="predicted"/>
<gene>
    <name evidence="2" type="ORF">TRUGW13939_01272</name>
</gene>
<evidence type="ECO:0000313" key="3">
    <source>
        <dbReference type="Proteomes" id="UP000509510"/>
    </source>
</evidence>
<feature type="compositionally biased region" description="Basic and acidic residues" evidence="1">
    <location>
        <begin position="202"/>
        <end position="212"/>
    </location>
</feature>
<dbReference type="PANTHER" id="PTHR40642">
    <property type="entry name" value="YALI0F31295P"/>
    <property type="match status" value="1"/>
</dbReference>
<evidence type="ECO:0000256" key="1">
    <source>
        <dbReference type="SAM" id="MobiDB-lite"/>
    </source>
</evidence>
<dbReference type="AlphaFoldDB" id="A0A7H8QJS4"/>
<accession>A0A7H8QJS4</accession>